<keyword evidence="2" id="KW-1003">Cell membrane</keyword>
<dbReference type="PANTHER" id="PTHR30250">
    <property type="entry name" value="PST FAMILY PREDICTED COLANIC ACID TRANSPORTER"/>
    <property type="match status" value="1"/>
</dbReference>
<evidence type="ECO:0000256" key="2">
    <source>
        <dbReference type="ARBA" id="ARBA00022475"/>
    </source>
</evidence>
<feature type="transmembrane region" description="Helical" evidence="6">
    <location>
        <begin position="202"/>
        <end position="224"/>
    </location>
</feature>
<dbReference type="PANTHER" id="PTHR30250:SF11">
    <property type="entry name" value="O-ANTIGEN TRANSPORTER-RELATED"/>
    <property type="match status" value="1"/>
</dbReference>
<dbReference type="InterPro" id="IPR050833">
    <property type="entry name" value="Poly_Biosynth_Transport"/>
</dbReference>
<feature type="transmembrane region" description="Helical" evidence="6">
    <location>
        <begin position="239"/>
        <end position="260"/>
    </location>
</feature>
<organism evidence="7 8">
    <name type="scientific">Arcobacter roscoffensis</name>
    <dbReference type="NCBI Taxonomy" id="2961520"/>
    <lineage>
        <taxon>Bacteria</taxon>
        <taxon>Pseudomonadati</taxon>
        <taxon>Campylobacterota</taxon>
        <taxon>Epsilonproteobacteria</taxon>
        <taxon>Campylobacterales</taxon>
        <taxon>Arcobacteraceae</taxon>
        <taxon>Arcobacter</taxon>
    </lineage>
</organism>
<evidence type="ECO:0000256" key="5">
    <source>
        <dbReference type="ARBA" id="ARBA00023136"/>
    </source>
</evidence>
<dbReference type="Pfam" id="PF01943">
    <property type="entry name" value="Polysacc_synt"/>
    <property type="match status" value="1"/>
</dbReference>
<feature type="transmembrane region" description="Helical" evidence="6">
    <location>
        <begin position="79"/>
        <end position="101"/>
    </location>
</feature>
<proteinExistence type="predicted"/>
<evidence type="ECO:0000256" key="6">
    <source>
        <dbReference type="SAM" id="Phobius"/>
    </source>
</evidence>
<protein>
    <submittedName>
        <fullName evidence="7">Oligosaccharide flippase family protein</fullName>
    </submittedName>
</protein>
<feature type="transmembrane region" description="Helical" evidence="6">
    <location>
        <begin position="356"/>
        <end position="374"/>
    </location>
</feature>
<keyword evidence="4 6" id="KW-1133">Transmembrane helix</keyword>
<dbReference type="InterPro" id="IPR002797">
    <property type="entry name" value="Polysacc_synth"/>
</dbReference>
<dbReference type="Proteomes" id="UP001060012">
    <property type="component" value="Chromosome"/>
</dbReference>
<feature type="transmembrane region" description="Helical" evidence="6">
    <location>
        <begin position="380"/>
        <end position="397"/>
    </location>
</feature>
<feature type="transmembrane region" description="Helical" evidence="6">
    <location>
        <begin position="166"/>
        <end position="190"/>
    </location>
</feature>
<dbReference type="RefSeq" id="WP_254577517.1">
    <property type="nucleotide sequence ID" value="NZ_CP100595.1"/>
</dbReference>
<evidence type="ECO:0000313" key="8">
    <source>
        <dbReference type="Proteomes" id="UP001060012"/>
    </source>
</evidence>
<keyword evidence="3 6" id="KW-0812">Transmembrane</keyword>
<evidence type="ECO:0000313" key="7">
    <source>
        <dbReference type="EMBL" id="UTJ07340.1"/>
    </source>
</evidence>
<dbReference type="EMBL" id="CP100595">
    <property type="protein sequence ID" value="UTJ07340.1"/>
    <property type="molecule type" value="Genomic_DNA"/>
</dbReference>
<accession>A0ABY5E9C9</accession>
<evidence type="ECO:0000256" key="3">
    <source>
        <dbReference type="ARBA" id="ARBA00022692"/>
    </source>
</evidence>
<feature type="transmembrane region" description="Helical" evidence="6">
    <location>
        <begin position="107"/>
        <end position="126"/>
    </location>
</feature>
<sequence>MLIKKSFQYLILSMFLSLIPFFAVPFYTHYLTSEALGTFSIYQSFFLIIGAFIGLESYRSFEMLFFKEPDNISKILSNILFITFFCTFVFLFFMYFFSLFTEIDIDFYFLLFLPILCFSTQLYNIVLSHYRNIGNFKLFSFFEITKYTSNYLLTIILVIKGYSWEALVYGLIFSNILVLVFSLIVFSINYEISLKSVDKNTILRILKISVPFVPYLLGGIIVTVSDRFLVDFLLSRESVGILLVGVTFASGIKILSNSIIKAWSPFFYKEMNNITDKSKSNIVKYSYLYFITLCILSIIYIFFICYFYPYLVDNEYLNSISIFFWMSFAFFLRGIKQIFGLYLIHAERTNYVMMDFLISILSNIFFSYLLIIYIGLDGAAIGTFCSFLLASIWYIYISQKIVKMPWLKVLNNWRDK</sequence>
<feature type="transmembrane region" description="Helical" evidence="6">
    <location>
        <begin position="322"/>
        <end position="344"/>
    </location>
</feature>
<keyword evidence="5 6" id="KW-0472">Membrane</keyword>
<name>A0ABY5E9C9_9BACT</name>
<reference evidence="7" key="1">
    <citation type="submission" date="2022-07" db="EMBL/GenBank/DDBJ databases">
        <title>Arcobacter roscoffensis sp. nov., a marine bacterium isolated from coastal seawater collected from Roscoff, France.</title>
        <authorList>
            <person name="Pascual J."/>
            <person name="Lepeaux C."/>
            <person name="Methner A."/>
            <person name="Overmann J."/>
        </authorList>
    </citation>
    <scope>NUCLEOTIDE SEQUENCE</scope>
    <source>
        <strain evidence="7">ARW1-2F2</strain>
    </source>
</reference>
<keyword evidence="8" id="KW-1185">Reference proteome</keyword>
<feature type="transmembrane region" description="Helical" evidence="6">
    <location>
        <begin position="39"/>
        <end position="58"/>
    </location>
</feature>
<feature type="transmembrane region" description="Helical" evidence="6">
    <location>
        <begin position="7"/>
        <end position="27"/>
    </location>
</feature>
<feature type="transmembrane region" description="Helical" evidence="6">
    <location>
        <begin position="287"/>
        <end position="310"/>
    </location>
</feature>
<gene>
    <name evidence="7" type="ORF">NJU99_04415</name>
</gene>
<evidence type="ECO:0000256" key="4">
    <source>
        <dbReference type="ARBA" id="ARBA00022989"/>
    </source>
</evidence>
<evidence type="ECO:0000256" key="1">
    <source>
        <dbReference type="ARBA" id="ARBA00004651"/>
    </source>
</evidence>
<comment type="subcellular location">
    <subcellularLocation>
        <location evidence="1">Cell membrane</location>
        <topology evidence="1">Multi-pass membrane protein</topology>
    </subcellularLocation>
</comment>
<feature type="transmembrane region" description="Helical" evidence="6">
    <location>
        <begin position="138"/>
        <end position="160"/>
    </location>
</feature>